<organism evidence="2 3">
    <name type="scientific">Rhynchophorus ferrugineus</name>
    <name type="common">Red palm weevil</name>
    <name type="synonym">Curculio ferrugineus</name>
    <dbReference type="NCBI Taxonomy" id="354439"/>
    <lineage>
        <taxon>Eukaryota</taxon>
        <taxon>Metazoa</taxon>
        <taxon>Ecdysozoa</taxon>
        <taxon>Arthropoda</taxon>
        <taxon>Hexapoda</taxon>
        <taxon>Insecta</taxon>
        <taxon>Pterygota</taxon>
        <taxon>Neoptera</taxon>
        <taxon>Endopterygota</taxon>
        <taxon>Coleoptera</taxon>
        <taxon>Polyphaga</taxon>
        <taxon>Cucujiformia</taxon>
        <taxon>Curculionidae</taxon>
        <taxon>Dryophthorinae</taxon>
        <taxon>Rhynchophorus</taxon>
    </lineage>
</organism>
<proteinExistence type="predicted"/>
<dbReference type="AlphaFoldDB" id="A0A834IHB1"/>
<protein>
    <submittedName>
        <fullName evidence="2">Uncharacterized protein</fullName>
    </submittedName>
</protein>
<sequence length="89" mass="9720">MWDRWVSRRRHKCNPGIGGPTVAARYFPDNAARCGIAVHVVQDVVPAGRERGRRGRQGTTPAYEITPGPGREPVINMGNDCVVISALPK</sequence>
<gene>
    <name evidence="2" type="ORF">GWI33_007676</name>
</gene>
<accession>A0A834IHB1</accession>
<name>A0A834IHB1_RHYFE</name>
<feature type="region of interest" description="Disordered" evidence="1">
    <location>
        <begin position="50"/>
        <end position="70"/>
    </location>
</feature>
<evidence type="ECO:0000313" key="3">
    <source>
        <dbReference type="Proteomes" id="UP000625711"/>
    </source>
</evidence>
<dbReference type="EMBL" id="JAACXV010000377">
    <property type="protein sequence ID" value="KAF7279036.1"/>
    <property type="molecule type" value="Genomic_DNA"/>
</dbReference>
<keyword evidence="3" id="KW-1185">Reference proteome</keyword>
<comment type="caution">
    <text evidence="2">The sequence shown here is derived from an EMBL/GenBank/DDBJ whole genome shotgun (WGS) entry which is preliminary data.</text>
</comment>
<evidence type="ECO:0000256" key="1">
    <source>
        <dbReference type="SAM" id="MobiDB-lite"/>
    </source>
</evidence>
<evidence type="ECO:0000313" key="2">
    <source>
        <dbReference type="EMBL" id="KAF7279036.1"/>
    </source>
</evidence>
<dbReference type="Proteomes" id="UP000625711">
    <property type="component" value="Unassembled WGS sequence"/>
</dbReference>
<reference evidence="2" key="1">
    <citation type="submission" date="2020-08" db="EMBL/GenBank/DDBJ databases">
        <title>Genome sequencing and assembly of the red palm weevil Rhynchophorus ferrugineus.</title>
        <authorList>
            <person name="Dias G.B."/>
            <person name="Bergman C.M."/>
            <person name="Manee M."/>
        </authorList>
    </citation>
    <scope>NUCLEOTIDE SEQUENCE</scope>
    <source>
        <strain evidence="2">AA-2017</strain>
        <tissue evidence="2">Whole larva</tissue>
    </source>
</reference>